<evidence type="ECO:0000313" key="3">
    <source>
        <dbReference type="WBParaSite" id="PDA_v2.g30965.t1"/>
    </source>
</evidence>
<dbReference type="GO" id="GO:0005737">
    <property type="term" value="C:cytoplasm"/>
    <property type="evidence" value="ECO:0007669"/>
    <property type="project" value="TreeGrafter"/>
</dbReference>
<accession>A0A914QH89</accession>
<dbReference type="InterPro" id="IPR051064">
    <property type="entry name" value="SEC14/CRAL-TRIO_domain"/>
</dbReference>
<protein>
    <submittedName>
        <fullName evidence="3">CRAL-TRIO domain-containing protein</fullName>
    </submittedName>
</protein>
<keyword evidence="2" id="KW-1185">Reference proteome</keyword>
<proteinExistence type="predicted"/>
<organism evidence="2 3">
    <name type="scientific">Panagrolaimus davidi</name>
    <dbReference type="NCBI Taxonomy" id="227884"/>
    <lineage>
        <taxon>Eukaryota</taxon>
        <taxon>Metazoa</taxon>
        <taxon>Ecdysozoa</taxon>
        <taxon>Nematoda</taxon>
        <taxon>Chromadorea</taxon>
        <taxon>Rhabditida</taxon>
        <taxon>Tylenchina</taxon>
        <taxon>Panagrolaimomorpha</taxon>
        <taxon>Panagrolaimoidea</taxon>
        <taxon>Panagrolaimidae</taxon>
        <taxon>Panagrolaimus</taxon>
    </lineage>
</organism>
<dbReference type="SMART" id="SM00516">
    <property type="entry name" value="SEC14"/>
    <property type="match status" value="1"/>
</dbReference>
<dbReference type="Gene3D" id="2.60.120.680">
    <property type="entry name" value="GOLD domain"/>
    <property type="match status" value="1"/>
</dbReference>
<evidence type="ECO:0000313" key="2">
    <source>
        <dbReference type="Proteomes" id="UP000887578"/>
    </source>
</evidence>
<name>A0A914QH89_9BILA</name>
<dbReference type="InterPro" id="IPR036865">
    <property type="entry name" value="CRAL-TRIO_dom_sf"/>
</dbReference>
<dbReference type="Pfam" id="PF00650">
    <property type="entry name" value="CRAL_TRIO"/>
    <property type="match status" value="1"/>
</dbReference>
<dbReference type="SUPFAM" id="SSF52087">
    <property type="entry name" value="CRAL/TRIO domain"/>
    <property type="match status" value="1"/>
</dbReference>
<reference evidence="3" key="1">
    <citation type="submission" date="2022-11" db="UniProtKB">
        <authorList>
            <consortium name="WormBaseParasite"/>
        </authorList>
    </citation>
    <scope>IDENTIFICATION</scope>
</reference>
<dbReference type="Proteomes" id="UP000887578">
    <property type="component" value="Unplaced"/>
</dbReference>
<dbReference type="AlphaFoldDB" id="A0A914QH89"/>
<evidence type="ECO:0000259" key="1">
    <source>
        <dbReference type="PROSITE" id="PS50191"/>
    </source>
</evidence>
<dbReference type="PANTHER" id="PTHR23324">
    <property type="entry name" value="SEC14 RELATED PROTEIN"/>
    <property type="match status" value="1"/>
</dbReference>
<feature type="domain" description="CRAL-TRIO" evidence="1">
    <location>
        <begin position="80"/>
        <end position="254"/>
    </location>
</feature>
<dbReference type="WBParaSite" id="PDA_v2.g30965.t1">
    <property type="protein sequence ID" value="PDA_v2.g30965.t1"/>
    <property type="gene ID" value="PDA_v2.g30965"/>
</dbReference>
<dbReference type="CDD" id="cd00170">
    <property type="entry name" value="SEC14"/>
    <property type="match status" value="1"/>
</dbReference>
<dbReference type="PANTHER" id="PTHR23324:SF87">
    <property type="entry name" value="CRAL-TRIO DOMAIN-CONTAINING PROTEIN C34C12.6"/>
    <property type="match status" value="1"/>
</dbReference>
<dbReference type="InterPro" id="IPR001251">
    <property type="entry name" value="CRAL-TRIO_dom"/>
</dbReference>
<dbReference type="Gene3D" id="3.40.525.10">
    <property type="entry name" value="CRAL-TRIO lipid binding domain"/>
    <property type="match status" value="1"/>
</dbReference>
<dbReference type="PROSITE" id="PS50191">
    <property type="entry name" value="CRAL_TRIO"/>
    <property type="match status" value="1"/>
</dbReference>
<sequence>MSCHHSLSDDEQQGIAKIREVLGEHIPENLNTDFNLRRWWIGHDRNIDIIHEKMSLYLKNRKVLKFDDPKFFETFYEREDIKQILQYFGMSRISQDCVNKDNAVVFVESGEFDKNVLNTSTTGHYLKVFFACCELVSQMILKVEKETGKPSYGICIFDMSKVAITNHINPSSGCNKVFKARAQIWEDFFPGMIRHITIANSPSMLTFIWGIVKFLLNEKQRNLLKFCRNESQLIEIIGKERLPVAFGGEWMDKSYSIKSDCCNEIKKISPSDYYVENSLFKKLGFNIDRLPPNNTYDIKANTKYRFACKPIENNGKLYIAWKFTTANPIQFSVHNGEKLVYPSLKLVTTEVAEEDYIEAENSNQIFYIEFGNSNRFSSITITLMLISSEIIETHRLPLDA</sequence>